<dbReference type="SUPFAM" id="SSF54292">
    <property type="entry name" value="2Fe-2S ferredoxin-like"/>
    <property type="match status" value="1"/>
</dbReference>
<dbReference type="Gene3D" id="3.10.20.30">
    <property type="match status" value="1"/>
</dbReference>
<evidence type="ECO:0000256" key="7">
    <source>
        <dbReference type="ARBA" id="ARBA00023004"/>
    </source>
</evidence>
<dbReference type="PANTHER" id="PTHR47354:SF6">
    <property type="entry name" value="NADH OXIDOREDUCTASE HCR"/>
    <property type="match status" value="1"/>
</dbReference>
<keyword evidence="5" id="KW-0274">FAD</keyword>
<dbReference type="EMBL" id="BAABFR010000058">
    <property type="protein sequence ID" value="GAA4397923.1"/>
    <property type="molecule type" value="Genomic_DNA"/>
</dbReference>
<comment type="cofactor">
    <cofactor evidence="1">
        <name>FAD</name>
        <dbReference type="ChEBI" id="CHEBI:57692"/>
    </cofactor>
</comment>
<keyword evidence="8" id="KW-0411">Iron-sulfur</keyword>
<dbReference type="CDD" id="cd00207">
    <property type="entry name" value="fer2"/>
    <property type="match status" value="1"/>
</dbReference>
<dbReference type="Gene3D" id="2.40.30.10">
    <property type="entry name" value="Translation factors"/>
    <property type="match status" value="1"/>
</dbReference>
<accession>A0ABP8JZ24</accession>
<protein>
    <submittedName>
        <fullName evidence="10">Ferredoxin reductase</fullName>
    </submittedName>
</protein>
<gene>
    <name evidence="10" type="ORF">GCM10023147_33720</name>
</gene>
<evidence type="ECO:0000256" key="3">
    <source>
        <dbReference type="ARBA" id="ARBA00022714"/>
    </source>
</evidence>
<name>A0ABP8JZ24_9ACTN</name>
<evidence type="ECO:0000256" key="2">
    <source>
        <dbReference type="ARBA" id="ARBA00022630"/>
    </source>
</evidence>
<dbReference type="RefSeq" id="WP_344998087.1">
    <property type="nucleotide sequence ID" value="NZ_BAABFR010000058.1"/>
</dbReference>
<evidence type="ECO:0000256" key="8">
    <source>
        <dbReference type="ARBA" id="ARBA00023014"/>
    </source>
</evidence>
<comment type="caution">
    <text evidence="10">The sequence shown here is derived from an EMBL/GenBank/DDBJ whole genome shotgun (WGS) entry which is preliminary data.</text>
</comment>
<evidence type="ECO:0000259" key="9">
    <source>
        <dbReference type="PROSITE" id="PS51384"/>
    </source>
</evidence>
<evidence type="ECO:0000256" key="5">
    <source>
        <dbReference type="ARBA" id="ARBA00022827"/>
    </source>
</evidence>
<keyword evidence="2" id="KW-0285">Flavoprotein</keyword>
<organism evidence="10 11">
    <name type="scientific">Tsukamurella soli</name>
    <dbReference type="NCBI Taxonomy" id="644556"/>
    <lineage>
        <taxon>Bacteria</taxon>
        <taxon>Bacillati</taxon>
        <taxon>Actinomycetota</taxon>
        <taxon>Actinomycetes</taxon>
        <taxon>Mycobacteriales</taxon>
        <taxon>Tsukamurellaceae</taxon>
        <taxon>Tsukamurella</taxon>
    </lineage>
</organism>
<dbReference type="InterPro" id="IPR008333">
    <property type="entry name" value="Cbr1-like_FAD-bd_dom"/>
</dbReference>
<keyword evidence="6" id="KW-0560">Oxidoreductase</keyword>
<dbReference type="InterPro" id="IPR017927">
    <property type="entry name" value="FAD-bd_FR_type"/>
</dbReference>
<dbReference type="PANTHER" id="PTHR47354">
    <property type="entry name" value="NADH OXIDOREDUCTASE HCR"/>
    <property type="match status" value="1"/>
</dbReference>
<evidence type="ECO:0000313" key="11">
    <source>
        <dbReference type="Proteomes" id="UP001500635"/>
    </source>
</evidence>
<dbReference type="InterPro" id="IPR012675">
    <property type="entry name" value="Beta-grasp_dom_sf"/>
</dbReference>
<dbReference type="Pfam" id="PF00111">
    <property type="entry name" value="Fer2"/>
    <property type="match status" value="1"/>
</dbReference>
<dbReference type="Pfam" id="PF00970">
    <property type="entry name" value="FAD_binding_6"/>
    <property type="match status" value="1"/>
</dbReference>
<dbReference type="SUPFAM" id="SSF52343">
    <property type="entry name" value="Ferredoxin reductase-like, C-terminal NADP-linked domain"/>
    <property type="match status" value="1"/>
</dbReference>
<dbReference type="CDD" id="cd06216">
    <property type="entry name" value="FNR_iron_sulfur_binding_2"/>
    <property type="match status" value="1"/>
</dbReference>
<dbReference type="Pfam" id="PF00175">
    <property type="entry name" value="NAD_binding_1"/>
    <property type="match status" value="1"/>
</dbReference>
<dbReference type="InterPro" id="IPR036010">
    <property type="entry name" value="2Fe-2S_ferredoxin-like_sf"/>
</dbReference>
<dbReference type="PROSITE" id="PS51384">
    <property type="entry name" value="FAD_FR"/>
    <property type="match status" value="1"/>
</dbReference>
<keyword evidence="3" id="KW-0001">2Fe-2S</keyword>
<keyword evidence="4" id="KW-0479">Metal-binding</keyword>
<dbReference type="InterPro" id="IPR001433">
    <property type="entry name" value="OxRdtase_FAD/NAD-bd"/>
</dbReference>
<dbReference type="InterPro" id="IPR050415">
    <property type="entry name" value="MRET"/>
</dbReference>
<keyword evidence="11" id="KW-1185">Reference proteome</keyword>
<dbReference type="SUPFAM" id="SSF63380">
    <property type="entry name" value="Riboflavin synthase domain-like"/>
    <property type="match status" value="1"/>
</dbReference>
<dbReference type="Gene3D" id="3.40.50.80">
    <property type="entry name" value="Nucleotide-binding domain of ferredoxin-NADP reductase (FNR) module"/>
    <property type="match status" value="1"/>
</dbReference>
<reference evidence="11" key="1">
    <citation type="journal article" date="2019" name="Int. J. Syst. Evol. Microbiol.">
        <title>The Global Catalogue of Microorganisms (GCM) 10K type strain sequencing project: providing services to taxonomists for standard genome sequencing and annotation.</title>
        <authorList>
            <consortium name="The Broad Institute Genomics Platform"/>
            <consortium name="The Broad Institute Genome Sequencing Center for Infectious Disease"/>
            <person name="Wu L."/>
            <person name="Ma J."/>
        </authorList>
    </citation>
    <scope>NUCLEOTIDE SEQUENCE [LARGE SCALE GENOMIC DNA]</scope>
    <source>
        <strain evidence="11">JCM 17688</strain>
    </source>
</reference>
<dbReference type="InterPro" id="IPR001041">
    <property type="entry name" value="2Fe-2S_ferredoxin-type"/>
</dbReference>
<evidence type="ECO:0000256" key="1">
    <source>
        <dbReference type="ARBA" id="ARBA00001974"/>
    </source>
</evidence>
<feature type="domain" description="FAD-binding FR-type" evidence="9">
    <location>
        <begin position="34"/>
        <end position="136"/>
    </location>
</feature>
<dbReference type="Proteomes" id="UP001500635">
    <property type="component" value="Unassembled WGS sequence"/>
</dbReference>
<evidence type="ECO:0000256" key="6">
    <source>
        <dbReference type="ARBA" id="ARBA00023002"/>
    </source>
</evidence>
<proteinExistence type="predicted"/>
<dbReference type="InterPro" id="IPR039261">
    <property type="entry name" value="FNR_nucleotide-bd"/>
</dbReference>
<sequence length="350" mass="37494">MSRLKTFAGSVVQAALAPHAVDRYLELIDPMITWTDVRGRVTSVTRRTDRTVTFTLTPTRQFEGFEAGQFVQVSAVIDGVRHSRCFSPATSQHDRGALEFTITAHDDGFMSKHLRDTLTAGDVLGLSQAAGTFTLPAQRPADIRLVSGGSGITPVLSIMRTLVDEDHAGTIELLHFCRDETDNPYRAELERLARRTGISVRYVYTRSGGGHFGAGDLESLGDVAFACGPAGLLAAVSEHYAERGAADRLRIEEFTPPVPASTDPSDATGTLTFAESGVTAENDGRSVLDQAESAGLFPESGCRMGICFSCTAVRTSGCTRSLLTGELDSEPERHIQLCVSAPVGDVEIAL</sequence>
<keyword evidence="7" id="KW-0408">Iron</keyword>
<evidence type="ECO:0000256" key="4">
    <source>
        <dbReference type="ARBA" id="ARBA00022723"/>
    </source>
</evidence>
<evidence type="ECO:0000313" key="10">
    <source>
        <dbReference type="EMBL" id="GAA4397923.1"/>
    </source>
</evidence>
<dbReference type="InterPro" id="IPR017938">
    <property type="entry name" value="Riboflavin_synthase-like_b-brl"/>
</dbReference>